<dbReference type="InterPro" id="IPR027417">
    <property type="entry name" value="P-loop_NTPase"/>
</dbReference>
<feature type="domain" description="ABC transmembrane type-1" evidence="14">
    <location>
        <begin position="881"/>
        <end position="1072"/>
    </location>
</feature>
<evidence type="ECO:0000256" key="5">
    <source>
        <dbReference type="ARBA" id="ARBA00022692"/>
    </source>
</evidence>
<dbReference type="OrthoDB" id="6500128at2759"/>
<dbReference type="InterPro" id="IPR050173">
    <property type="entry name" value="ABC_transporter_C-like"/>
</dbReference>
<comment type="similarity">
    <text evidence="2">Belongs to the ABC transporter superfamily. ABCC family. Conjugate transporter (TC 3.A.1.208) subfamily.</text>
</comment>
<keyword evidence="4" id="KW-1003">Cell membrane</keyword>
<evidence type="ECO:0000256" key="1">
    <source>
        <dbReference type="ARBA" id="ARBA00004651"/>
    </source>
</evidence>
<evidence type="ECO:0000259" key="13">
    <source>
        <dbReference type="PROSITE" id="PS50893"/>
    </source>
</evidence>
<keyword evidence="16" id="KW-1185">Reference proteome</keyword>
<evidence type="ECO:0000313" key="16">
    <source>
        <dbReference type="Proteomes" id="UP000824596"/>
    </source>
</evidence>
<dbReference type="CDD" id="cd18580">
    <property type="entry name" value="ABC_6TM_ABCC_D2"/>
    <property type="match status" value="1"/>
</dbReference>
<dbReference type="CDD" id="cd03244">
    <property type="entry name" value="ABCC_MRP_domain2"/>
    <property type="match status" value="1"/>
</dbReference>
<dbReference type="Pfam" id="PF00005">
    <property type="entry name" value="ABC_tran"/>
    <property type="match status" value="2"/>
</dbReference>
<feature type="transmembrane region" description="Helical" evidence="12">
    <location>
        <begin position="309"/>
        <end position="329"/>
    </location>
</feature>
<evidence type="ECO:0000313" key="15">
    <source>
        <dbReference type="EMBL" id="KAH0958048.1"/>
    </source>
</evidence>
<keyword evidence="3" id="KW-0813">Transport</keyword>
<dbReference type="InterPro" id="IPR056227">
    <property type="entry name" value="TMD0_ABC"/>
</dbReference>
<dbReference type="GO" id="GO:0005886">
    <property type="term" value="C:plasma membrane"/>
    <property type="evidence" value="ECO:0007669"/>
    <property type="project" value="UniProtKB-SubCell"/>
</dbReference>
<dbReference type="PROSITE" id="PS50929">
    <property type="entry name" value="ABC_TM1F"/>
    <property type="match status" value="2"/>
</dbReference>
<dbReference type="GO" id="GO:0140359">
    <property type="term" value="F:ABC-type transporter activity"/>
    <property type="evidence" value="ECO:0007669"/>
    <property type="project" value="InterPro"/>
</dbReference>
<feature type="transmembrane region" description="Helical" evidence="12">
    <location>
        <begin position="66"/>
        <end position="90"/>
    </location>
</feature>
<evidence type="ECO:0000256" key="10">
    <source>
        <dbReference type="ARBA" id="ARBA00023180"/>
    </source>
</evidence>
<dbReference type="PROSITE" id="PS00211">
    <property type="entry name" value="ABC_TRANSPORTER_1"/>
    <property type="match status" value="2"/>
</dbReference>
<dbReference type="FunFam" id="3.40.50.300:FF:002145">
    <property type="entry name" value="ABC transporter (MsbA subfamily)"/>
    <property type="match status" value="1"/>
</dbReference>
<dbReference type="InterPro" id="IPR044746">
    <property type="entry name" value="ABCC_6TM_D1"/>
</dbReference>
<accession>A0A9P8MKL9</accession>
<protein>
    <submittedName>
        <fullName evidence="15">ABC transporter domain-containing protein</fullName>
    </submittedName>
</protein>
<dbReference type="InterPro" id="IPR017871">
    <property type="entry name" value="ABC_transporter-like_CS"/>
</dbReference>
<feature type="transmembrane region" description="Helical" evidence="12">
    <location>
        <begin position="272"/>
        <end position="289"/>
    </location>
</feature>
<dbReference type="GeneID" id="68359871"/>
<evidence type="ECO:0000256" key="3">
    <source>
        <dbReference type="ARBA" id="ARBA00022448"/>
    </source>
</evidence>
<sequence length="1377" mass="151132">MNAECNDTAFGPAVLSATCRGGFDLTVTFEESIMSMVPSACFLLAVAFQTARVLKRKSVAVKPSLLLTAKLAAITLYVSLQLVLIVLWSTSSYPTARISVASSTLELCSALGLGVISPLEHRKSPRPSFVIACYLAISLLLDLVRVRTAWLIGHIDAVAATLTASIAAKLLVLILEATDKRHILIDTHRHLSSEATSGFFGRGFFWWLNSLLKHGSRQILSIGDLSSIHEKLASDKLAAELSVEWDKCNQKRKHSLALATLQAWRCEALKIAVPRLLLVAFRLAQPFIIEWVVENISGPNNHDTRSKGFGLIGAVAVVYFAIAVFTGSYQHLVYRLMTMTRGGLIALIYQKLTESPTPSNDAHDAAVMTLIGTDVERICETWYLVVAEIWPSIVQLGIAVWFLQRQLGAVCVAPVILALVTTGLSLKAATYVSARQRIWLEAIEDRVNFTAHVLSHMKVAKMLGLSEKLQDLIQGMRVRELELSKRFRRLSSFNVCLSNLPSIICQLITFAAFTIVIKIQGGGPLGLSQAISSLSILTLLMSPLEMLLYAIPQAYAALGCFERIQVFLSSDSWKDVRQPCLRQSCETTHKSGKTEILSPLRFVEATFGWQESQPVVRCASLRATRNTQLIFILGPVGCGKSTLLKGILGETLILGGTVWVVSKEVAFCNQSPWISNGTIRDCIIGPSEFETDWYDVVIQACALDVDLQQLPSGDATRVGSKGVSLSGGQKQRLEIARVLYSRKQIAIFDDVVSGLDAITRSVVMMRVFGPSGLLRRLGTTTILATHMVDRLEMADLIVVLDEQGRMIEQGPPNSFPPSDHRIKDILGSPPNETTFQSSAPSAERSPEQTHDQSASTQQDRQIGDIAIYKYYFSSLGWLSFFIFGLFVVLNTAFESMQYAWLTLWSQSNEKYGDVRTAYWLGLYALFAAIRVVSLITAVYYLYVVIVPRSAQNLHLVVLRTAMRAPMGFILRTDTGTLINRFSQDMQLVDLSLPGALVNTSYRFAGCLGVAALAIVALPYFAAVIPLMAGVLYFLQRFYLRTSRQLRLLELESKAPLYSHVLETIDGMISIALVNLMTFGESLAGLITVWTELETSLGAVSRVKTFSEDTAQEVDPGERPPSGWPAQGSLTFDNWSASYHEYANTPRIKITASILPGQKVAVCGRTGSGKSSLISSVLGMVNGSGGRIVLDGIDLSTLPRDDIRKNVTCVTQDPFLFSGSVRLNLDPLAESSDDEMRASLERVALWTTLQRGAGDDELTAARALDSEMNDLRLSHGQAQLFCLARAMLRKSPLIMLDEPTSSVDATTESEIQKIVAMELQNSTVIMVTHRLSGISAFDRVAVLDQGVMVEYGPPDELLAIRNGALAKLCEARRDGPWK</sequence>
<dbReference type="SUPFAM" id="SSF90123">
    <property type="entry name" value="ABC transporter transmembrane region"/>
    <property type="match status" value="2"/>
</dbReference>
<evidence type="ECO:0000256" key="12">
    <source>
        <dbReference type="SAM" id="Phobius"/>
    </source>
</evidence>
<feature type="transmembrane region" description="Helical" evidence="12">
    <location>
        <begin position="33"/>
        <end position="54"/>
    </location>
</feature>
<dbReference type="Pfam" id="PF24357">
    <property type="entry name" value="TMD0_ABC"/>
    <property type="match status" value="1"/>
</dbReference>
<dbReference type="Gene3D" id="1.20.1560.10">
    <property type="entry name" value="ABC transporter type 1, transmembrane domain"/>
    <property type="match status" value="2"/>
</dbReference>
<dbReference type="GO" id="GO:0005524">
    <property type="term" value="F:ATP binding"/>
    <property type="evidence" value="ECO:0007669"/>
    <property type="project" value="UniProtKB-KW"/>
</dbReference>
<keyword evidence="5 12" id="KW-0812">Transmembrane</keyword>
<dbReference type="PANTHER" id="PTHR24223:SF399">
    <property type="entry name" value="ABC TRANSPORTER ATNG"/>
    <property type="match status" value="1"/>
</dbReference>
<evidence type="ECO:0000256" key="11">
    <source>
        <dbReference type="SAM" id="MobiDB-lite"/>
    </source>
</evidence>
<feature type="transmembrane region" description="Helical" evidence="12">
    <location>
        <begin position="152"/>
        <end position="175"/>
    </location>
</feature>
<feature type="transmembrane region" description="Helical" evidence="12">
    <location>
        <begin position="407"/>
        <end position="426"/>
    </location>
</feature>
<dbReference type="Gene3D" id="3.40.50.300">
    <property type="entry name" value="P-loop containing nucleotide triphosphate hydrolases"/>
    <property type="match status" value="2"/>
</dbReference>
<keyword evidence="10" id="KW-0325">Glycoprotein</keyword>
<feature type="transmembrane region" description="Helical" evidence="12">
    <location>
        <begin position="96"/>
        <end position="116"/>
    </location>
</feature>
<dbReference type="InterPro" id="IPR003593">
    <property type="entry name" value="AAA+_ATPase"/>
</dbReference>
<proteinExistence type="inferred from homology"/>
<evidence type="ECO:0000256" key="8">
    <source>
        <dbReference type="ARBA" id="ARBA00022989"/>
    </source>
</evidence>
<feature type="domain" description="ABC transmembrane type-1" evidence="14">
    <location>
        <begin position="276"/>
        <end position="556"/>
    </location>
</feature>
<reference evidence="15" key="1">
    <citation type="submission" date="2021-09" db="EMBL/GenBank/DDBJ databases">
        <title>A high-quality genome of the endoparasitic fungus Hirsutella rhossiliensis with a comparison of Hirsutella genomes reveals transposable elements contributing to genome size variation.</title>
        <authorList>
            <person name="Lin R."/>
            <person name="Jiao Y."/>
            <person name="Sun X."/>
            <person name="Ling J."/>
            <person name="Xie B."/>
            <person name="Cheng X."/>
        </authorList>
    </citation>
    <scope>NUCLEOTIDE SEQUENCE</scope>
    <source>
        <strain evidence="15">HR02</strain>
    </source>
</reference>
<dbReference type="FunFam" id="1.20.1560.10:FF:000055">
    <property type="entry name" value="ABC multidrug transporter (Eurofung)"/>
    <property type="match status" value="1"/>
</dbReference>
<evidence type="ECO:0000256" key="7">
    <source>
        <dbReference type="ARBA" id="ARBA00022840"/>
    </source>
</evidence>
<name>A0A9P8MKL9_9HYPO</name>
<feature type="transmembrane region" description="Helical" evidence="12">
    <location>
        <begin position="529"/>
        <end position="551"/>
    </location>
</feature>
<keyword evidence="6" id="KW-0547">Nucleotide-binding</keyword>
<feature type="transmembrane region" description="Helical" evidence="12">
    <location>
        <begin position="1001"/>
        <end position="1034"/>
    </location>
</feature>
<organism evidence="15 16">
    <name type="scientific">Hirsutella rhossiliensis</name>
    <dbReference type="NCBI Taxonomy" id="111463"/>
    <lineage>
        <taxon>Eukaryota</taxon>
        <taxon>Fungi</taxon>
        <taxon>Dikarya</taxon>
        <taxon>Ascomycota</taxon>
        <taxon>Pezizomycotina</taxon>
        <taxon>Sordariomycetes</taxon>
        <taxon>Hypocreomycetidae</taxon>
        <taxon>Hypocreales</taxon>
        <taxon>Ophiocordycipitaceae</taxon>
        <taxon>Hirsutella</taxon>
    </lineage>
</organism>
<gene>
    <name evidence="15" type="ORF">HRG_10743</name>
</gene>
<keyword evidence="7" id="KW-0067">ATP-binding</keyword>
<evidence type="ECO:0000259" key="14">
    <source>
        <dbReference type="PROSITE" id="PS50929"/>
    </source>
</evidence>
<feature type="transmembrane region" description="Helical" evidence="12">
    <location>
        <begin position="495"/>
        <end position="517"/>
    </location>
</feature>
<dbReference type="RefSeq" id="XP_044715562.1">
    <property type="nucleotide sequence ID" value="XM_044869213.1"/>
</dbReference>
<evidence type="ECO:0000256" key="9">
    <source>
        <dbReference type="ARBA" id="ARBA00023136"/>
    </source>
</evidence>
<evidence type="ECO:0000256" key="4">
    <source>
        <dbReference type="ARBA" id="ARBA00022475"/>
    </source>
</evidence>
<dbReference type="Pfam" id="PF00664">
    <property type="entry name" value="ABC_membrane"/>
    <property type="match status" value="2"/>
</dbReference>
<evidence type="ECO:0000256" key="2">
    <source>
        <dbReference type="ARBA" id="ARBA00009726"/>
    </source>
</evidence>
<dbReference type="PROSITE" id="PS50893">
    <property type="entry name" value="ABC_TRANSPORTER_2"/>
    <property type="match status" value="2"/>
</dbReference>
<keyword evidence="8 12" id="KW-1133">Transmembrane helix</keyword>
<evidence type="ECO:0000256" key="6">
    <source>
        <dbReference type="ARBA" id="ARBA00022741"/>
    </source>
</evidence>
<dbReference type="SUPFAM" id="SSF52540">
    <property type="entry name" value="P-loop containing nucleoside triphosphate hydrolases"/>
    <property type="match status" value="2"/>
</dbReference>
<feature type="transmembrane region" description="Helical" evidence="12">
    <location>
        <begin position="917"/>
        <end position="941"/>
    </location>
</feature>
<feature type="region of interest" description="Disordered" evidence="11">
    <location>
        <begin position="808"/>
        <end position="858"/>
    </location>
</feature>
<feature type="transmembrane region" description="Helical" evidence="12">
    <location>
        <begin position="128"/>
        <end position="146"/>
    </location>
</feature>
<dbReference type="InterPro" id="IPR003439">
    <property type="entry name" value="ABC_transporter-like_ATP-bd"/>
</dbReference>
<feature type="transmembrane region" description="Helical" evidence="12">
    <location>
        <begin position="870"/>
        <end position="893"/>
    </location>
</feature>
<dbReference type="GO" id="GO:0016887">
    <property type="term" value="F:ATP hydrolysis activity"/>
    <property type="evidence" value="ECO:0007669"/>
    <property type="project" value="InterPro"/>
</dbReference>
<dbReference type="PANTHER" id="PTHR24223">
    <property type="entry name" value="ATP-BINDING CASSETTE SUB-FAMILY C"/>
    <property type="match status" value="1"/>
</dbReference>
<keyword evidence="9 12" id="KW-0472">Membrane</keyword>
<feature type="transmembrane region" description="Helical" evidence="12">
    <location>
        <begin position="382"/>
        <end position="401"/>
    </location>
</feature>
<dbReference type="InterPro" id="IPR036640">
    <property type="entry name" value="ABC1_TM_sf"/>
</dbReference>
<feature type="compositionally biased region" description="Polar residues" evidence="11">
    <location>
        <begin position="830"/>
        <end position="840"/>
    </location>
</feature>
<dbReference type="EMBL" id="JAIZPD010000017">
    <property type="protein sequence ID" value="KAH0958048.1"/>
    <property type="molecule type" value="Genomic_DNA"/>
</dbReference>
<feature type="domain" description="ABC transporter" evidence="13">
    <location>
        <begin position="600"/>
        <end position="828"/>
    </location>
</feature>
<comment type="caution">
    <text evidence="15">The sequence shown here is derived from an EMBL/GenBank/DDBJ whole genome shotgun (WGS) entry which is preliminary data.</text>
</comment>
<comment type="subcellular location">
    <subcellularLocation>
        <location evidence="1">Cell membrane</location>
        <topology evidence="1">Multi-pass membrane protein</topology>
    </subcellularLocation>
</comment>
<dbReference type="SMART" id="SM00382">
    <property type="entry name" value="AAA"/>
    <property type="match status" value="2"/>
</dbReference>
<dbReference type="CDD" id="cd18579">
    <property type="entry name" value="ABC_6TM_ABCC_D1"/>
    <property type="match status" value="1"/>
</dbReference>
<dbReference type="InterPro" id="IPR044726">
    <property type="entry name" value="ABCC_6TM_D2"/>
</dbReference>
<dbReference type="InterPro" id="IPR011527">
    <property type="entry name" value="ABC1_TM_dom"/>
</dbReference>
<dbReference type="Proteomes" id="UP000824596">
    <property type="component" value="Unassembled WGS sequence"/>
</dbReference>
<feature type="domain" description="ABC transporter" evidence="13">
    <location>
        <begin position="1129"/>
        <end position="1369"/>
    </location>
</feature>